<dbReference type="Proteomes" id="UP000216682">
    <property type="component" value="Unassembled WGS sequence"/>
</dbReference>
<dbReference type="RefSeq" id="WP_094906003.1">
    <property type="nucleotide sequence ID" value="NZ_NPEZ01000001.1"/>
</dbReference>
<name>A0A265EBG7_9STAP</name>
<dbReference type="InterPro" id="IPR042099">
    <property type="entry name" value="ANL_N_sf"/>
</dbReference>
<dbReference type="PANTHER" id="PTHR36932:SF1">
    <property type="entry name" value="CAPSULAR POLYSACCHARIDE BIOSYNTHESIS PROTEIN"/>
    <property type="match status" value="1"/>
</dbReference>
<accession>A0A265EBG7</accession>
<dbReference type="PANTHER" id="PTHR36932">
    <property type="entry name" value="CAPSULAR POLYSACCHARIDE BIOSYNTHESIS PROTEIN"/>
    <property type="match status" value="1"/>
</dbReference>
<organism evidence="1 2">
    <name type="scientific">Salinicoccus roseus</name>
    <dbReference type="NCBI Taxonomy" id="45670"/>
    <lineage>
        <taxon>Bacteria</taxon>
        <taxon>Bacillati</taxon>
        <taxon>Bacillota</taxon>
        <taxon>Bacilli</taxon>
        <taxon>Bacillales</taxon>
        <taxon>Staphylococcaceae</taxon>
        <taxon>Salinicoccus</taxon>
    </lineage>
</organism>
<gene>
    <name evidence="1" type="ORF">CFN03_04890</name>
</gene>
<evidence type="ECO:0008006" key="3">
    <source>
        <dbReference type="Google" id="ProtNLM"/>
    </source>
</evidence>
<dbReference type="AlphaFoldDB" id="A0A265EBG7"/>
<dbReference type="Gene3D" id="3.40.50.12780">
    <property type="entry name" value="N-terminal domain of ligase-like"/>
    <property type="match status" value="1"/>
</dbReference>
<protein>
    <recommendedName>
        <fullName evidence="3">Phenylacetate-CoA ligase</fullName>
    </recommendedName>
</protein>
<evidence type="ECO:0000313" key="2">
    <source>
        <dbReference type="Proteomes" id="UP000216682"/>
    </source>
</evidence>
<dbReference type="EMBL" id="NPEZ01000001">
    <property type="protein sequence ID" value="OZT78618.1"/>
    <property type="molecule type" value="Genomic_DNA"/>
</dbReference>
<evidence type="ECO:0000313" key="1">
    <source>
        <dbReference type="EMBL" id="OZT78618.1"/>
    </source>
</evidence>
<proteinExistence type="predicted"/>
<comment type="caution">
    <text evidence="1">The sequence shown here is derived from an EMBL/GenBank/DDBJ whole genome shotgun (WGS) entry which is preliminary data.</text>
</comment>
<dbReference type="InterPro" id="IPR053158">
    <property type="entry name" value="CapK_Type1_Caps_Biosynth"/>
</dbReference>
<reference evidence="1 2" key="1">
    <citation type="submission" date="2017-07" db="EMBL/GenBank/DDBJ databases">
        <title>Shotgun whole genome sequences of three halophilic bacterial isolates.</title>
        <authorList>
            <person name="Pozzo T."/>
            <person name="Higdon S.M."/>
            <person name="Quillaguaman J."/>
        </authorList>
    </citation>
    <scope>NUCLEOTIDE SEQUENCE [LARGE SCALE GENOMIC DNA]</scope>
    <source>
        <strain evidence="1 2">BU-1</strain>
    </source>
</reference>
<sequence>MLKKMMDASVHTIYFKSPVFMQHAITSAYGYKQKKKRYNKMYKDAFNRYVAGEVDKEQCLLELLHHLKKNIGVYRDIDIDDQNVMGSFLALPMMVKEELRNDLEARSHKVGKFLISRTSGTSGINLMVYESERDYTMRMAYLDYIKFRHGVKPFSRRASFTGREIAPPDHRNIFWRYNLAMRQILYCSMHMTPDNIGHVYESMRRFKPSSIDGMPSSIHMVAKYMLQNNIKADWDVEAVFPTAEILLPHILRDIEAAFGAVVVDQYASSEGAPFIYGSPEAGYHIANETGVFEFVRAGEGVYDMIVTSFLNHATPIVRYKIGDQVEIDSDRAYLNSHRDDVRITKILGREMDYLIASDGHKVMNVVVNWIVDGYEEKILQFQLVQRKRHEITVNMVVNADYETEADEKEIRRRLKWKLGDDNTYVFNYVKAIPKGRNGKVRFIINELVKQ</sequence>
<dbReference type="SUPFAM" id="SSF56801">
    <property type="entry name" value="Acetyl-CoA synthetase-like"/>
    <property type="match status" value="1"/>
</dbReference>